<dbReference type="AlphaFoldDB" id="A0AA39ZUT8"/>
<protein>
    <recommendedName>
        <fullName evidence="1">Phosphoenolpyruvate carboxykinase (ATP)</fullName>
    </recommendedName>
</protein>
<proteinExistence type="predicted"/>
<dbReference type="Pfam" id="PF01293">
    <property type="entry name" value="PEPCK_ATP"/>
    <property type="match status" value="1"/>
</dbReference>
<dbReference type="InterPro" id="IPR001272">
    <property type="entry name" value="PEP_carboxykinase_ATP"/>
</dbReference>
<keyword evidence="3" id="KW-0456">Lyase</keyword>
<gene>
    <name evidence="5" type="ORF">B0T21DRAFT_106949</name>
</gene>
<keyword evidence="6" id="KW-1185">Reference proteome</keyword>
<organism evidence="5 6">
    <name type="scientific">Apiosordaria backusii</name>
    <dbReference type="NCBI Taxonomy" id="314023"/>
    <lineage>
        <taxon>Eukaryota</taxon>
        <taxon>Fungi</taxon>
        <taxon>Dikarya</taxon>
        <taxon>Ascomycota</taxon>
        <taxon>Pezizomycotina</taxon>
        <taxon>Sordariomycetes</taxon>
        <taxon>Sordariomycetidae</taxon>
        <taxon>Sordariales</taxon>
        <taxon>Lasiosphaeriaceae</taxon>
        <taxon>Apiosordaria</taxon>
    </lineage>
</organism>
<evidence type="ECO:0000256" key="1">
    <source>
        <dbReference type="ARBA" id="ARBA00021932"/>
    </source>
</evidence>
<dbReference type="GO" id="GO:0005829">
    <property type="term" value="C:cytosol"/>
    <property type="evidence" value="ECO:0007669"/>
    <property type="project" value="TreeGrafter"/>
</dbReference>
<dbReference type="EMBL" id="JAUKTV010000022">
    <property type="protein sequence ID" value="KAK0704117.1"/>
    <property type="molecule type" value="Genomic_DNA"/>
</dbReference>
<evidence type="ECO:0000313" key="6">
    <source>
        <dbReference type="Proteomes" id="UP001172159"/>
    </source>
</evidence>
<evidence type="ECO:0000256" key="4">
    <source>
        <dbReference type="SAM" id="MobiDB-lite"/>
    </source>
</evidence>
<evidence type="ECO:0000256" key="2">
    <source>
        <dbReference type="ARBA" id="ARBA00022432"/>
    </source>
</evidence>
<keyword evidence="2" id="KW-0312">Gluconeogenesis</keyword>
<dbReference type="Gene3D" id="2.170.8.10">
    <property type="entry name" value="Phosphoenolpyruvate Carboxykinase, domain 2"/>
    <property type="match status" value="1"/>
</dbReference>
<sequence>MLSSRLIGSALFMGPTSLYILTPLPRVCLIKTSRSTPAAYPIHSIRASCQPCREWISHKPTLSSSSQLPRSLSTLSPNPDAHDHRKKHLRTMNDPVARTASPYTDPSVKGPRSQLLSSQRPSTKQSNMLVNSVNKTGLHPGGVVPHQEHTELEEELHEKAHIDYDRVAIIANPSVAALYEDALVYETGTAITSSGALTAYSGKKTGRSPSDKRIVKEPASENDIWYVYFLRHCLFCQQHLNTAR</sequence>
<dbReference type="PANTHER" id="PTHR30031:SF0">
    <property type="entry name" value="PHOSPHOENOLPYRUVATE CARBOXYKINASE (ATP)"/>
    <property type="match status" value="1"/>
</dbReference>
<feature type="compositionally biased region" description="Low complexity" evidence="4">
    <location>
        <begin position="61"/>
        <end position="77"/>
    </location>
</feature>
<dbReference type="Proteomes" id="UP001172159">
    <property type="component" value="Unassembled WGS sequence"/>
</dbReference>
<dbReference type="Gene3D" id="3.40.449.10">
    <property type="entry name" value="Phosphoenolpyruvate Carboxykinase, domain 1"/>
    <property type="match status" value="1"/>
</dbReference>
<dbReference type="PANTHER" id="PTHR30031">
    <property type="entry name" value="PHOSPHOENOLPYRUVATE CARBOXYKINASE ATP"/>
    <property type="match status" value="1"/>
</dbReference>
<dbReference type="GO" id="GO:0006094">
    <property type="term" value="P:gluconeogenesis"/>
    <property type="evidence" value="ECO:0007669"/>
    <property type="project" value="UniProtKB-KW"/>
</dbReference>
<reference evidence="5" key="1">
    <citation type="submission" date="2023-06" db="EMBL/GenBank/DDBJ databases">
        <title>Genome-scale phylogeny and comparative genomics of the fungal order Sordariales.</title>
        <authorList>
            <consortium name="Lawrence Berkeley National Laboratory"/>
            <person name="Hensen N."/>
            <person name="Bonometti L."/>
            <person name="Westerberg I."/>
            <person name="Brannstrom I.O."/>
            <person name="Guillou S."/>
            <person name="Cros-Aarteil S."/>
            <person name="Calhoun S."/>
            <person name="Haridas S."/>
            <person name="Kuo A."/>
            <person name="Mondo S."/>
            <person name="Pangilinan J."/>
            <person name="Riley R."/>
            <person name="Labutti K."/>
            <person name="Andreopoulos B."/>
            <person name="Lipzen A."/>
            <person name="Chen C."/>
            <person name="Yanf M."/>
            <person name="Daum C."/>
            <person name="Ng V."/>
            <person name="Clum A."/>
            <person name="Steindorff A."/>
            <person name="Ohm R."/>
            <person name="Martin F."/>
            <person name="Silar P."/>
            <person name="Natvig D."/>
            <person name="Lalanne C."/>
            <person name="Gautier V."/>
            <person name="Ament-Velasquez S.L."/>
            <person name="Kruys A."/>
            <person name="Hutchinson M.I."/>
            <person name="Powell A.J."/>
            <person name="Barry K."/>
            <person name="Miller A.N."/>
            <person name="Grigoriev I.V."/>
            <person name="Debuchy R."/>
            <person name="Gladieux P."/>
            <person name="Thoren M.H."/>
            <person name="Johannesson H."/>
        </authorList>
    </citation>
    <scope>NUCLEOTIDE SEQUENCE</scope>
    <source>
        <strain evidence="5">CBS 540.89</strain>
    </source>
</reference>
<dbReference type="GO" id="GO:0004612">
    <property type="term" value="F:phosphoenolpyruvate carboxykinase (ATP) activity"/>
    <property type="evidence" value="ECO:0007669"/>
    <property type="project" value="InterPro"/>
</dbReference>
<dbReference type="InterPro" id="IPR008210">
    <property type="entry name" value="PEP_carboxykinase_N"/>
</dbReference>
<accession>A0AA39ZUT8</accession>
<comment type="caution">
    <text evidence="5">The sequence shown here is derived from an EMBL/GenBank/DDBJ whole genome shotgun (WGS) entry which is preliminary data.</text>
</comment>
<name>A0AA39ZUT8_9PEZI</name>
<keyword evidence="3" id="KW-0210">Decarboxylase</keyword>
<evidence type="ECO:0000313" key="5">
    <source>
        <dbReference type="EMBL" id="KAK0704117.1"/>
    </source>
</evidence>
<evidence type="ECO:0000256" key="3">
    <source>
        <dbReference type="ARBA" id="ARBA00022793"/>
    </source>
</evidence>
<dbReference type="GO" id="GO:0005524">
    <property type="term" value="F:ATP binding"/>
    <property type="evidence" value="ECO:0007669"/>
    <property type="project" value="InterPro"/>
</dbReference>
<dbReference type="SUPFAM" id="SSF68923">
    <property type="entry name" value="PEP carboxykinase N-terminal domain"/>
    <property type="match status" value="1"/>
</dbReference>
<feature type="compositionally biased region" description="Polar residues" evidence="4">
    <location>
        <begin position="114"/>
        <end position="126"/>
    </location>
</feature>
<feature type="region of interest" description="Disordered" evidence="4">
    <location>
        <begin position="61"/>
        <end position="126"/>
    </location>
</feature>